<dbReference type="InterPro" id="IPR037176">
    <property type="entry name" value="Osmotin/thaumatin-like_sf"/>
</dbReference>
<sequence>MPPIPPPMLMQLLFFLLFSQYFVSGTNTNGGTNATTFTFRNHCSYTIWPATLSGAGSPLLPESGFELKPNGSISLDVSAPWSGRFWARTVCSVNNSSSASGGRFECSTGDCGSGRVECNGSGGAPPATLVELTLDGYGGLDFYDISLVDGFNLPISIDVQGSKSCKSVSCAADVNALCPAELSVVSDYKSVVGCKSACKAFNEPRYCCTGAYSSPSTCNPTNYSNFFKKACPQAYSYAYDDSTSTFTCPTGLNYHITFCP</sequence>
<organism evidence="3 4">
    <name type="scientific">Stephania japonica</name>
    <dbReference type="NCBI Taxonomy" id="461633"/>
    <lineage>
        <taxon>Eukaryota</taxon>
        <taxon>Viridiplantae</taxon>
        <taxon>Streptophyta</taxon>
        <taxon>Embryophyta</taxon>
        <taxon>Tracheophyta</taxon>
        <taxon>Spermatophyta</taxon>
        <taxon>Magnoliopsida</taxon>
        <taxon>Ranunculales</taxon>
        <taxon>Menispermaceae</taxon>
        <taxon>Menispermoideae</taxon>
        <taxon>Cissampelideae</taxon>
        <taxon>Stephania</taxon>
    </lineage>
</organism>
<keyword evidence="4" id="KW-1185">Reference proteome</keyword>
<keyword evidence="1" id="KW-1015">Disulfide bond</keyword>
<dbReference type="Pfam" id="PF00314">
    <property type="entry name" value="Thaumatin"/>
    <property type="match status" value="1"/>
</dbReference>
<evidence type="ECO:0000256" key="2">
    <source>
        <dbReference type="SAM" id="SignalP"/>
    </source>
</evidence>
<feature type="disulfide bond" evidence="1">
    <location>
        <begin position="91"/>
        <end position="106"/>
    </location>
</feature>
<feature type="disulfide bond" evidence="1">
    <location>
        <begin position="43"/>
        <end position="259"/>
    </location>
</feature>
<dbReference type="Gene3D" id="2.60.110.10">
    <property type="entry name" value="Thaumatin"/>
    <property type="match status" value="1"/>
</dbReference>
<dbReference type="FunFam" id="2.60.110.10:FF:000001">
    <property type="entry name" value="THAUMATIN-LIKE PROTEIN 1"/>
    <property type="match status" value="1"/>
</dbReference>
<dbReference type="AlphaFoldDB" id="A0AAP0J0D9"/>
<dbReference type="Proteomes" id="UP001417504">
    <property type="component" value="Unassembled WGS sequence"/>
</dbReference>
<keyword evidence="2" id="KW-0732">Signal</keyword>
<feature type="chain" id="PRO_5042828654" description="Thaumatin-like protein" evidence="2">
    <location>
        <begin position="26"/>
        <end position="260"/>
    </location>
</feature>
<name>A0AAP0J0D9_9MAGN</name>
<dbReference type="PRINTS" id="PR00347">
    <property type="entry name" value="THAUMATIN"/>
</dbReference>
<comment type="caution">
    <text evidence="3">The sequence shown here is derived from an EMBL/GenBank/DDBJ whole genome shotgun (WGS) entry which is preliminary data.</text>
</comment>
<feature type="disulfide bond" evidence="1">
    <location>
        <begin position="178"/>
        <end position="194"/>
    </location>
</feature>
<dbReference type="EMBL" id="JBBNAE010000005">
    <property type="protein sequence ID" value="KAK9124097.1"/>
    <property type="molecule type" value="Genomic_DNA"/>
</dbReference>
<evidence type="ECO:0000313" key="3">
    <source>
        <dbReference type="EMBL" id="KAK9124097.1"/>
    </source>
</evidence>
<proteinExistence type="predicted"/>
<evidence type="ECO:0000256" key="1">
    <source>
        <dbReference type="PIRSR" id="PIRSR002703-1"/>
    </source>
</evidence>
<dbReference type="PROSITE" id="PS51367">
    <property type="entry name" value="THAUMATIN_2"/>
    <property type="match status" value="1"/>
</dbReference>
<gene>
    <name evidence="3" type="ORF">Sjap_013699</name>
</gene>
<evidence type="ECO:0008006" key="5">
    <source>
        <dbReference type="Google" id="ProtNLM"/>
    </source>
</evidence>
<dbReference type="CDD" id="cd09218">
    <property type="entry name" value="TLP-PA"/>
    <property type="match status" value="1"/>
</dbReference>
<dbReference type="PIRSF" id="PIRSF002703">
    <property type="entry name" value="Thaumatin"/>
    <property type="match status" value="1"/>
</dbReference>
<dbReference type="PROSITE" id="PS00316">
    <property type="entry name" value="THAUMATIN_1"/>
    <property type="match status" value="1"/>
</dbReference>
<dbReference type="SUPFAM" id="SSF49870">
    <property type="entry name" value="Osmotin, thaumatin-like protein"/>
    <property type="match status" value="1"/>
</dbReference>
<feature type="disulfide bond" evidence="1">
    <location>
        <begin position="170"/>
        <end position="231"/>
    </location>
</feature>
<evidence type="ECO:0000313" key="4">
    <source>
        <dbReference type="Proteomes" id="UP001417504"/>
    </source>
</evidence>
<protein>
    <recommendedName>
        <fullName evidence="5">Thaumatin-like protein</fullName>
    </recommendedName>
</protein>
<feature type="disulfide bond" evidence="1">
    <location>
        <begin position="111"/>
        <end position="118"/>
    </location>
</feature>
<feature type="signal peptide" evidence="2">
    <location>
        <begin position="1"/>
        <end position="25"/>
    </location>
</feature>
<reference evidence="3 4" key="1">
    <citation type="submission" date="2024-01" db="EMBL/GenBank/DDBJ databases">
        <title>Genome assemblies of Stephania.</title>
        <authorList>
            <person name="Yang L."/>
        </authorList>
    </citation>
    <scope>NUCLEOTIDE SEQUENCE [LARGE SCALE GENOMIC DNA]</scope>
    <source>
        <strain evidence="3">QJT</strain>
        <tissue evidence="3">Leaf</tissue>
    </source>
</reference>
<dbReference type="InterPro" id="IPR001938">
    <property type="entry name" value="Thaumatin"/>
</dbReference>
<accession>A0AAP0J0D9</accession>
<dbReference type="InterPro" id="IPR017949">
    <property type="entry name" value="Thaumatin_CS"/>
</dbReference>
<feature type="disulfide bond" evidence="1">
    <location>
        <begin position="165"/>
        <end position="248"/>
    </location>
</feature>
<feature type="disulfide bond" evidence="1">
    <location>
        <begin position="208"/>
        <end position="218"/>
    </location>
</feature>
<feature type="disulfide bond" evidence="1">
    <location>
        <begin position="198"/>
        <end position="207"/>
    </location>
</feature>
<dbReference type="PANTHER" id="PTHR31048">
    <property type="entry name" value="OS03G0233200 PROTEIN"/>
    <property type="match status" value="1"/>
</dbReference>
<dbReference type="SMART" id="SM00205">
    <property type="entry name" value="THN"/>
    <property type="match status" value="1"/>
</dbReference>